<sequence>MYLEERQIEDANNVSSEVTFTKGGAVERNVSASKVTPKKSLKEKIERTTLHPSLTVAKIDGNISAPSKSEATAAIILAEAPQLVIPSHTRTDNSPSGSRVEHSTVSEFSFVPVNIHLAIRCLIAAGQTVQMNDEKESSKSNNSRASMLSQNGNKTAAEMGGNKLDKALMSTPAMNVNRIDEKQFSEEDFAKVEDSHFIYYMVFFGILVAAVYVVFHNKKKILGAPYATEDSLRMTMLQNLQPTVAMLMLTLFTEALAERRLLALLRFCGEDENTSREDFVSILFKSVVIRLKLFVIGIGAARIILPSVSDTMAARRGVIFLGSRVMILLCERQVRLVVVLLFHCCFSQYSIIETIIFSQFASENERKMMGVRCCIGGWGSELAFTSSYRALNSGMMEQLTRKMLISTKEAGTKSTKKRFATSLYTSYTDIYVITFQFIYFSSIRI</sequence>
<feature type="transmembrane region" description="Helical" evidence="2">
    <location>
        <begin position="197"/>
        <end position="215"/>
    </location>
</feature>
<organism evidence="3 4">
    <name type="scientific">Ascaris lumbricoides</name>
    <name type="common">Giant roundworm</name>
    <dbReference type="NCBI Taxonomy" id="6252"/>
    <lineage>
        <taxon>Eukaryota</taxon>
        <taxon>Metazoa</taxon>
        <taxon>Ecdysozoa</taxon>
        <taxon>Nematoda</taxon>
        <taxon>Chromadorea</taxon>
        <taxon>Rhabditida</taxon>
        <taxon>Spirurina</taxon>
        <taxon>Ascaridomorpha</taxon>
        <taxon>Ascaridoidea</taxon>
        <taxon>Ascarididae</taxon>
        <taxon>Ascaris</taxon>
    </lineage>
</organism>
<evidence type="ECO:0000256" key="2">
    <source>
        <dbReference type="SAM" id="Phobius"/>
    </source>
</evidence>
<keyword evidence="2" id="KW-0812">Transmembrane</keyword>
<keyword evidence="3" id="KW-1185">Reference proteome</keyword>
<dbReference type="Pfam" id="PF17818">
    <property type="entry name" value="KCT2"/>
    <property type="match status" value="1"/>
</dbReference>
<name>A0A0M3HMK1_ASCLU</name>
<feature type="compositionally biased region" description="Polar residues" evidence="1">
    <location>
        <begin position="144"/>
        <end position="154"/>
    </location>
</feature>
<keyword evidence="2" id="KW-1133">Transmembrane helix</keyword>
<proteinExistence type="predicted"/>
<evidence type="ECO:0000313" key="3">
    <source>
        <dbReference type="Proteomes" id="UP000036681"/>
    </source>
</evidence>
<dbReference type="Proteomes" id="UP000036681">
    <property type="component" value="Unplaced"/>
</dbReference>
<protein>
    <submittedName>
        <fullName evidence="4">Na_H_Exchanger domain-containing protein</fullName>
    </submittedName>
</protein>
<feature type="transmembrane region" description="Helical" evidence="2">
    <location>
        <begin position="340"/>
        <end position="362"/>
    </location>
</feature>
<evidence type="ECO:0000256" key="1">
    <source>
        <dbReference type="SAM" id="MobiDB-lite"/>
    </source>
</evidence>
<dbReference type="AlphaFoldDB" id="A0A0M3HMK1"/>
<dbReference type="WBParaSite" id="ALUE_0000275901-mRNA-1">
    <property type="protein sequence ID" value="ALUE_0000275901-mRNA-1"/>
    <property type="gene ID" value="ALUE_0000275901"/>
</dbReference>
<reference evidence="4" key="1">
    <citation type="submission" date="2016-05" db="UniProtKB">
        <authorList>
            <consortium name="WormBaseParasite"/>
        </authorList>
    </citation>
    <scope>IDENTIFICATION</scope>
</reference>
<feature type="region of interest" description="Disordered" evidence="1">
    <location>
        <begin position="132"/>
        <end position="156"/>
    </location>
</feature>
<accession>A0A0M3HMK1</accession>
<keyword evidence="2" id="KW-0472">Membrane</keyword>
<evidence type="ECO:0000313" key="4">
    <source>
        <dbReference type="WBParaSite" id="ALUE_0000275901-mRNA-1"/>
    </source>
</evidence>